<dbReference type="AlphaFoldDB" id="A0A5D2E6X8"/>
<dbReference type="InterPro" id="IPR029063">
    <property type="entry name" value="SAM-dependent_MTases_sf"/>
</dbReference>
<sequence length="368" mass="41613">MEVVQVLHMNGGVGETSYAKNSLLQQKVITMTKPITEDAITKLYCSKYPDEIAIADLGCSSGPNTFFLVSELLKVVDSVRQKIGQKSPEYQVFLNDLPGNDFNTIFRSLSDFQNKLRKQLGPGNGPCFFTGVPGSFYGRLLMKLLFRKNSLHFVHSSYSLHWLSQVPQGLESNKRNIYMASTSPPDVLKAYYVQFQKNFSLFLKCRSEELVDGGRMVLTLIGRRSDDPSSKECCYFWELLAIALSDMLVEGLIEEEKLNSFNIPMYTPSPAEVKYEVVKEGSFNIDRLEVTEVNWNAYQDETDLSDAFKDGGYNVAKCIRAVAEPLLASHFGEGILDEVFRRYREIISDRVSKEKNEFVNVTVSLIKA</sequence>
<evidence type="ECO:0000256" key="4">
    <source>
        <dbReference type="ARBA" id="ARBA00022842"/>
    </source>
</evidence>
<keyword evidence="6" id="KW-1185">Reference proteome</keyword>
<keyword evidence="4" id="KW-0460">Magnesium</keyword>
<dbReference type="InterPro" id="IPR005299">
    <property type="entry name" value="MeTrfase_7"/>
</dbReference>
<keyword evidence="2" id="KW-0808">Transferase</keyword>
<dbReference type="Pfam" id="PF03492">
    <property type="entry name" value="Methyltransf_7"/>
    <property type="match status" value="1"/>
</dbReference>
<dbReference type="Proteomes" id="UP000323506">
    <property type="component" value="Chromosome A12"/>
</dbReference>
<dbReference type="GO" id="GO:0008168">
    <property type="term" value="F:methyltransferase activity"/>
    <property type="evidence" value="ECO:0007669"/>
    <property type="project" value="UniProtKB-KW"/>
</dbReference>
<evidence type="ECO:0000313" key="6">
    <source>
        <dbReference type="Proteomes" id="UP000323506"/>
    </source>
</evidence>
<dbReference type="GO" id="GO:0046872">
    <property type="term" value="F:metal ion binding"/>
    <property type="evidence" value="ECO:0007669"/>
    <property type="project" value="UniProtKB-KW"/>
</dbReference>
<accession>A0A5D2E6X8</accession>
<evidence type="ECO:0000256" key="2">
    <source>
        <dbReference type="ARBA" id="ARBA00022679"/>
    </source>
</evidence>
<dbReference type="PANTHER" id="PTHR31009">
    <property type="entry name" value="S-ADENOSYL-L-METHIONINE:CARBOXYL METHYLTRANSFERASE FAMILY PROTEIN"/>
    <property type="match status" value="1"/>
</dbReference>
<organism evidence="5 6">
    <name type="scientific">Gossypium darwinii</name>
    <name type="common">Darwin's cotton</name>
    <name type="synonym">Gossypium barbadense var. darwinii</name>
    <dbReference type="NCBI Taxonomy" id="34276"/>
    <lineage>
        <taxon>Eukaryota</taxon>
        <taxon>Viridiplantae</taxon>
        <taxon>Streptophyta</taxon>
        <taxon>Embryophyta</taxon>
        <taxon>Tracheophyta</taxon>
        <taxon>Spermatophyta</taxon>
        <taxon>Magnoliopsida</taxon>
        <taxon>eudicotyledons</taxon>
        <taxon>Gunneridae</taxon>
        <taxon>Pentapetalae</taxon>
        <taxon>rosids</taxon>
        <taxon>malvids</taxon>
        <taxon>Malvales</taxon>
        <taxon>Malvaceae</taxon>
        <taxon>Malvoideae</taxon>
        <taxon>Gossypium</taxon>
    </lineage>
</organism>
<evidence type="ECO:0000313" key="5">
    <source>
        <dbReference type="EMBL" id="TYG89039.1"/>
    </source>
</evidence>
<dbReference type="GO" id="GO:0032259">
    <property type="term" value="P:methylation"/>
    <property type="evidence" value="ECO:0007669"/>
    <property type="project" value="UniProtKB-KW"/>
</dbReference>
<protein>
    <recommendedName>
        <fullName evidence="7">Salicylate carboxymethyltransferase</fullName>
    </recommendedName>
</protein>
<dbReference type="EMBL" id="CM017699">
    <property type="protein sequence ID" value="TYG89039.1"/>
    <property type="molecule type" value="Genomic_DNA"/>
</dbReference>
<gene>
    <name evidence="5" type="ORF">ES288_A12G069100v1</name>
</gene>
<dbReference type="Gene3D" id="3.40.50.150">
    <property type="entry name" value="Vaccinia Virus protein VP39"/>
    <property type="match status" value="1"/>
</dbReference>
<reference evidence="5 6" key="1">
    <citation type="submission" date="2019-06" db="EMBL/GenBank/DDBJ databases">
        <title>WGS assembly of Gossypium darwinii.</title>
        <authorList>
            <person name="Chen Z.J."/>
            <person name="Sreedasyam A."/>
            <person name="Ando A."/>
            <person name="Song Q."/>
            <person name="De L."/>
            <person name="Hulse-Kemp A."/>
            <person name="Ding M."/>
            <person name="Ye W."/>
            <person name="Kirkbride R."/>
            <person name="Jenkins J."/>
            <person name="Plott C."/>
            <person name="Lovell J."/>
            <person name="Lin Y.-M."/>
            <person name="Vaughn R."/>
            <person name="Liu B."/>
            <person name="Li W."/>
            <person name="Simpson S."/>
            <person name="Scheffler B."/>
            <person name="Saski C."/>
            <person name="Grover C."/>
            <person name="Hu G."/>
            <person name="Conover J."/>
            <person name="Carlson J."/>
            <person name="Shu S."/>
            <person name="Boston L."/>
            <person name="Williams M."/>
            <person name="Peterson D."/>
            <person name="Mcgee K."/>
            <person name="Jones D."/>
            <person name="Wendel J."/>
            <person name="Stelly D."/>
            <person name="Grimwood J."/>
            <person name="Schmutz J."/>
        </authorList>
    </citation>
    <scope>NUCLEOTIDE SEQUENCE [LARGE SCALE GENOMIC DNA]</scope>
    <source>
        <strain evidence="5">1808015.09</strain>
    </source>
</reference>
<proteinExistence type="predicted"/>
<dbReference type="Gene3D" id="1.10.1200.270">
    <property type="entry name" value="Methyltransferase, alpha-helical capping domain"/>
    <property type="match status" value="1"/>
</dbReference>
<dbReference type="SUPFAM" id="SSF53335">
    <property type="entry name" value="S-adenosyl-L-methionine-dependent methyltransferases"/>
    <property type="match status" value="1"/>
</dbReference>
<dbReference type="InterPro" id="IPR042086">
    <property type="entry name" value="MeTrfase_capping"/>
</dbReference>
<keyword evidence="3" id="KW-0479">Metal-binding</keyword>
<evidence type="ECO:0008006" key="7">
    <source>
        <dbReference type="Google" id="ProtNLM"/>
    </source>
</evidence>
<name>A0A5D2E6X8_GOSDA</name>
<keyword evidence="1" id="KW-0489">Methyltransferase</keyword>
<evidence type="ECO:0000256" key="1">
    <source>
        <dbReference type="ARBA" id="ARBA00022603"/>
    </source>
</evidence>
<evidence type="ECO:0000256" key="3">
    <source>
        <dbReference type="ARBA" id="ARBA00022723"/>
    </source>
</evidence>